<feature type="domain" description="MULE transposase" evidence="2">
    <location>
        <begin position="120"/>
        <end position="162"/>
    </location>
</feature>
<feature type="region of interest" description="Disordered" evidence="1">
    <location>
        <begin position="274"/>
        <end position="295"/>
    </location>
</feature>
<dbReference type="AlphaFoldDB" id="A0AA35UR91"/>
<dbReference type="Proteomes" id="UP001177003">
    <property type="component" value="Chromosome 0"/>
</dbReference>
<organism evidence="3 4">
    <name type="scientific">Lactuca saligna</name>
    <name type="common">Willowleaf lettuce</name>
    <dbReference type="NCBI Taxonomy" id="75948"/>
    <lineage>
        <taxon>Eukaryota</taxon>
        <taxon>Viridiplantae</taxon>
        <taxon>Streptophyta</taxon>
        <taxon>Embryophyta</taxon>
        <taxon>Tracheophyta</taxon>
        <taxon>Spermatophyta</taxon>
        <taxon>Magnoliopsida</taxon>
        <taxon>eudicotyledons</taxon>
        <taxon>Gunneridae</taxon>
        <taxon>Pentapetalae</taxon>
        <taxon>asterids</taxon>
        <taxon>campanulids</taxon>
        <taxon>Asterales</taxon>
        <taxon>Asteraceae</taxon>
        <taxon>Cichorioideae</taxon>
        <taxon>Cichorieae</taxon>
        <taxon>Lactucinae</taxon>
        <taxon>Lactuca</taxon>
    </lineage>
</organism>
<name>A0AA35UR91_LACSI</name>
<dbReference type="PANTHER" id="PTHR47718:SF12">
    <property type="entry name" value="PROTEIN FAR1-RELATED SEQUENCE"/>
    <property type="match status" value="1"/>
</dbReference>
<feature type="compositionally biased region" description="Low complexity" evidence="1">
    <location>
        <begin position="19"/>
        <end position="36"/>
    </location>
</feature>
<reference evidence="3" key="1">
    <citation type="submission" date="2023-04" db="EMBL/GenBank/DDBJ databases">
        <authorList>
            <person name="Vijverberg K."/>
            <person name="Xiong W."/>
            <person name="Schranz E."/>
        </authorList>
    </citation>
    <scope>NUCLEOTIDE SEQUENCE</scope>
</reference>
<dbReference type="InterPro" id="IPR018289">
    <property type="entry name" value="MULE_transposase_dom"/>
</dbReference>
<evidence type="ECO:0000256" key="1">
    <source>
        <dbReference type="SAM" id="MobiDB-lite"/>
    </source>
</evidence>
<evidence type="ECO:0000259" key="2">
    <source>
        <dbReference type="Pfam" id="PF10551"/>
    </source>
</evidence>
<feature type="compositionally biased region" description="Basic and acidic residues" evidence="1">
    <location>
        <begin position="74"/>
        <end position="91"/>
    </location>
</feature>
<evidence type="ECO:0000313" key="3">
    <source>
        <dbReference type="EMBL" id="CAI9262504.1"/>
    </source>
</evidence>
<keyword evidence="4" id="KW-1185">Reference proteome</keyword>
<gene>
    <name evidence="3" type="ORF">LSALG_LOCUS3240</name>
</gene>
<proteinExistence type="predicted"/>
<dbReference type="Pfam" id="PF10551">
    <property type="entry name" value="MULE"/>
    <property type="match status" value="1"/>
</dbReference>
<dbReference type="EMBL" id="OX465086">
    <property type="protein sequence ID" value="CAI9262504.1"/>
    <property type="molecule type" value="Genomic_DNA"/>
</dbReference>
<feature type="region of interest" description="Disordered" evidence="1">
    <location>
        <begin position="1"/>
        <end position="105"/>
    </location>
</feature>
<protein>
    <recommendedName>
        <fullName evidence="2">MULE transposase domain-containing protein</fullName>
    </recommendedName>
</protein>
<feature type="compositionally biased region" description="Basic and acidic residues" evidence="1">
    <location>
        <begin position="53"/>
        <end position="62"/>
    </location>
</feature>
<evidence type="ECO:0000313" key="4">
    <source>
        <dbReference type="Proteomes" id="UP001177003"/>
    </source>
</evidence>
<dbReference type="PANTHER" id="PTHR47718">
    <property type="entry name" value="OS01G0519700 PROTEIN"/>
    <property type="match status" value="1"/>
</dbReference>
<sequence length="295" mass="33884">MDGGDGSIYRSGQQRRRMSPFSFSPLPSFLTAPSSSNQIRSSPKMVGSWSSEEDGHVADRRYSRSTMKRSSNKIGDKYFHNKNPKKSERDVLTSSRVPVRRGRSGDGSALVGVGGSVMCRYRMIFVPFTAIDHHKKSVNVGSGLLSNESIESYSWLLKAFLKTHISDDLFTNTNFRKRFSKLVWDINMKPDVIEVKWGLLIKEFNLEETRWFKDKFTKLGSWIPRYFNDIPMCRLIKTTSKSESMNSFFNTYSESGNLLLNLMMNYETAIQKQKNTQRELDKASKKASYKMQPPQ</sequence>
<accession>A0AA35UR91</accession>